<keyword evidence="1" id="KW-0812">Transmembrane</keyword>
<reference evidence="2" key="2">
    <citation type="submission" date="2020-09" db="EMBL/GenBank/DDBJ databases">
        <authorList>
            <person name="Sun Q."/>
            <person name="Kim S."/>
        </authorList>
    </citation>
    <scope>NUCLEOTIDE SEQUENCE</scope>
    <source>
        <strain evidence="2">KCTC 32296</strain>
    </source>
</reference>
<keyword evidence="1" id="KW-0472">Membrane</keyword>
<dbReference type="EMBL" id="BMZB01000001">
    <property type="protein sequence ID" value="GGZ27478.1"/>
    <property type="molecule type" value="Genomic_DNA"/>
</dbReference>
<dbReference type="Proteomes" id="UP000662572">
    <property type="component" value="Unassembled WGS sequence"/>
</dbReference>
<comment type="caution">
    <text evidence="2">The sequence shown here is derived from an EMBL/GenBank/DDBJ whole genome shotgun (WGS) entry which is preliminary data.</text>
</comment>
<organism evidence="2 3">
    <name type="scientific">Asticcacaulis endophyticus</name>
    <dbReference type="NCBI Taxonomy" id="1395890"/>
    <lineage>
        <taxon>Bacteria</taxon>
        <taxon>Pseudomonadati</taxon>
        <taxon>Pseudomonadota</taxon>
        <taxon>Alphaproteobacteria</taxon>
        <taxon>Caulobacterales</taxon>
        <taxon>Caulobacteraceae</taxon>
        <taxon>Asticcacaulis</taxon>
    </lineage>
</organism>
<feature type="transmembrane region" description="Helical" evidence="1">
    <location>
        <begin position="56"/>
        <end position="76"/>
    </location>
</feature>
<keyword evidence="3" id="KW-1185">Reference proteome</keyword>
<protein>
    <submittedName>
        <fullName evidence="2">Uncharacterized protein</fullName>
    </submittedName>
</protein>
<evidence type="ECO:0000256" key="1">
    <source>
        <dbReference type="SAM" id="Phobius"/>
    </source>
</evidence>
<name>A0A918UQ54_9CAUL</name>
<sequence length="79" mass="8484">MARFKFSARTTMILGSALMIAPVGILLAVFMSAGQLPSDTYDMSGHFGRYQAQAEIGAGILTAGVLMRLFGLLWSARND</sequence>
<evidence type="ECO:0000313" key="3">
    <source>
        <dbReference type="Proteomes" id="UP000662572"/>
    </source>
</evidence>
<dbReference type="RefSeq" id="WP_189485432.1">
    <property type="nucleotide sequence ID" value="NZ_BMZB01000001.1"/>
</dbReference>
<feature type="transmembrane region" description="Helical" evidence="1">
    <location>
        <begin position="12"/>
        <end position="36"/>
    </location>
</feature>
<dbReference type="AlphaFoldDB" id="A0A918UQ54"/>
<keyword evidence="1" id="KW-1133">Transmembrane helix</keyword>
<proteinExistence type="predicted"/>
<gene>
    <name evidence="2" type="ORF">GCM10011273_11460</name>
</gene>
<reference evidence="2" key="1">
    <citation type="journal article" date="2014" name="Int. J. Syst. Evol. Microbiol.">
        <title>Complete genome sequence of Corynebacterium casei LMG S-19264T (=DSM 44701T), isolated from a smear-ripened cheese.</title>
        <authorList>
            <consortium name="US DOE Joint Genome Institute (JGI-PGF)"/>
            <person name="Walter F."/>
            <person name="Albersmeier A."/>
            <person name="Kalinowski J."/>
            <person name="Ruckert C."/>
        </authorList>
    </citation>
    <scope>NUCLEOTIDE SEQUENCE</scope>
    <source>
        <strain evidence="2">KCTC 32296</strain>
    </source>
</reference>
<evidence type="ECO:0000313" key="2">
    <source>
        <dbReference type="EMBL" id="GGZ27478.1"/>
    </source>
</evidence>
<accession>A0A918UQ54</accession>